<dbReference type="EMBL" id="CM042046">
    <property type="protein sequence ID" value="KAI3675489.1"/>
    <property type="molecule type" value="Genomic_DNA"/>
</dbReference>
<name>A0ACB8XUX8_9ASTR</name>
<comment type="caution">
    <text evidence="1">The sequence shown here is derived from an EMBL/GenBank/DDBJ whole genome shotgun (WGS) entry which is preliminary data.</text>
</comment>
<proteinExistence type="predicted"/>
<reference evidence="2" key="1">
    <citation type="journal article" date="2022" name="Mol. Ecol. Resour.">
        <title>The genomes of chicory, endive, great burdock and yacon provide insights into Asteraceae palaeo-polyploidization history and plant inulin production.</title>
        <authorList>
            <person name="Fan W."/>
            <person name="Wang S."/>
            <person name="Wang H."/>
            <person name="Wang A."/>
            <person name="Jiang F."/>
            <person name="Liu H."/>
            <person name="Zhao H."/>
            <person name="Xu D."/>
            <person name="Zhang Y."/>
        </authorList>
    </citation>
    <scope>NUCLEOTIDE SEQUENCE [LARGE SCALE GENOMIC DNA]</scope>
    <source>
        <strain evidence="2">cv. Yunnan</strain>
    </source>
</reference>
<gene>
    <name evidence="1" type="ORF">L1987_85079</name>
</gene>
<protein>
    <submittedName>
        <fullName evidence="1">Uncharacterized protein</fullName>
    </submittedName>
</protein>
<accession>A0ACB8XUX8</accession>
<keyword evidence="2" id="KW-1185">Reference proteome</keyword>
<evidence type="ECO:0000313" key="1">
    <source>
        <dbReference type="EMBL" id="KAI3675489.1"/>
    </source>
</evidence>
<sequence>MIVISGYMSPEYAGDGIISLKSDIYSFGVIMMEIVSGKKNRGFSHEAHSHNLLGHVWKLYKEGNTLEVLNAFSVKSNHISGSIQVGLLCVQHSPDDRPNMSTMLSGKGQLAEPKKPGFYTGDTSGSSSTMETQSTSNNVTVTLLDGR</sequence>
<organism evidence="1 2">
    <name type="scientific">Smallanthus sonchifolius</name>
    <dbReference type="NCBI Taxonomy" id="185202"/>
    <lineage>
        <taxon>Eukaryota</taxon>
        <taxon>Viridiplantae</taxon>
        <taxon>Streptophyta</taxon>
        <taxon>Embryophyta</taxon>
        <taxon>Tracheophyta</taxon>
        <taxon>Spermatophyta</taxon>
        <taxon>Magnoliopsida</taxon>
        <taxon>eudicotyledons</taxon>
        <taxon>Gunneridae</taxon>
        <taxon>Pentapetalae</taxon>
        <taxon>asterids</taxon>
        <taxon>campanulids</taxon>
        <taxon>Asterales</taxon>
        <taxon>Asteraceae</taxon>
        <taxon>Asteroideae</taxon>
        <taxon>Heliantheae alliance</taxon>
        <taxon>Millerieae</taxon>
        <taxon>Smallanthus</taxon>
    </lineage>
</organism>
<reference evidence="1 2" key="2">
    <citation type="journal article" date="2022" name="Mol. Ecol. Resour.">
        <title>The genomes of chicory, endive, great burdock and yacon provide insights into Asteraceae paleo-polyploidization history and plant inulin production.</title>
        <authorList>
            <person name="Fan W."/>
            <person name="Wang S."/>
            <person name="Wang H."/>
            <person name="Wang A."/>
            <person name="Jiang F."/>
            <person name="Liu H."/>
            <person name="Zhao H."/>
            <person name="Xu D."/>
            <person name="Zhang Y."/>
        </authorList>
    </citation>
    <scope>NUCLEOTIDE SEQUENCE [LARGE SCALE GENOMIC DNA]</scope>
    <source>
        <strain evidence="2">cv. Yunnan</strain>
        <tissue evidence="1">Leaves</tissue>
    </source>
</reference>
<dbReference type="Proteomes" id="UP001056120">
    <property type="component" value="Linkage Group LG29"/>
</dbReference>
<evidence type="ECO:0000313" key="2">
    <source>
        <dbReference type="Proteomes" id="UP001056120"/>
    </source>
</evidence>